<dbReference type="InterPro" id="IPR035979">
    <property type="entry name" value="RBD_domain_sf"/>
</dbReference>
<dbReference type="Gene3D" id="3.30.70.330">
    <property type="match status" value="1"/>
</dbReference>
<protein>
    <recommendedName>
        <fullName evidence="2">RRM domain-containing protein</fullName>
    </recommendedName>
</protein>
<dbReference type="EMBL" id="MGAI01000025">
    <property type="protein sequence ID" value="OGK44642.1"/>
    <property type="molecule type" value="Genomic_DNA"/>
</dbReference>
<dbReference type="GO" id="GO:0003723">
    <property type="term" value="F:RNA binding"/>
    <property type="evidence" value="ECO:0007669"/>
    <property type="project" value="UniProtKB-KW"/>
</dbReference>
<dbReference type="SMART" id="SM00360">
    <property type="entry name" value="RRM"/>
    <property type="match status" value="1"/>
</dbReference>
<dbReference type="PANTHER" id="PTHR48024">
    <property type="entry name" value="GEO13361P1-RELATED"/>
    <property type="match status" value="1"/>
</dbReference>
<gene>
    <name evidence="3" type="ORF">A3B40_02865</name>
</gene>
<dbReference type="PANTHER" id="PTHR48024:SF56">
    <property type="entry name" value="HETEROGENEOUS NUCLEAR RIBONUCLEOPROTEIN A0"/>
    <property type="match status" value="1"/>
</dbReference>
<accession>A0A1F7IMW2</accession>
<dbReference type="AlphaFoldDB" id="A0A1F7IMW2"/>
<reference evidence="3 4" key="1">
    <citation type="journal article" date="2016" name="Nat. Commun.">
        <title>Thousands of microbial genomes shed light on interconnected biogeochemical processes in an aquifer system.</title>
        <authorList>
            <person name="Anantharaman K."/>
            <person name="Brown C.T."/>
            <person name="Hug L.A."/>
            <person name="Sharon I."/>
            <person name="Castelle C.J."/>
            <person name="Probst A.J."/>
            <person name="Thomas B.C."/>
            <person name="Singh A."/>
            <person name="Wilkins M.J."/>
            <person name="Karaoz U."/>
            <person name="Brodie E.L."/>
            <person name="Williams K.H."/>
            <person name="Hubbard S.S."/>
            <person name="Banfield J.F."/>
        </authorList>
    </citation>
    <scope>NUCLEOTIDE SEQUENCE [LARGE SCALE GENOMIC DNA]</scope>
</reference>
<dbReference type="Proteomes" id="UP000178040">
    <property type="component" value="Unassembled WGS sequence"/>
</dbReference>
<dbReference type="InterPro" id="IPR000504">
    <property type="entry name" value="RRM_dom"/>
</dbReference>
<dbReference type="Pfam" id="PF00076">
    <property type="entry name" value="RRM_1"/>
    <property type="match status" value="1"/>
</dbReference>
<proteinExistence type="predicted"/>
<keyword evidence="1" id="KW-0694">RNA-binding</keyword>
<organism evidence="3 4">
    <name type="scientific">Candidatus Roizmanbacteria bacterium RIFCSPLOWO2_01_FULL_37_16</name>
    <dbReference type="NCBI Taxonomy" id="1802058"/>
    <lineage>
        <taxon>Bacteria</taxon>
        <taxon>Candidatus Roizmaniibacteriota</taxon>
    </lineage>
</organism>
<dbReference type="InterPro" id="IPR050886">
    <property type="entry name" value="RNA-binding_reg"/>
</dbReference>
<comment type="caution">
    <text evidence="3">The sequence shown here is derived from an EMBL/GenBank/DDBJ whole genome shotgun (WGS) entry which is preliminary data.</text>
</comment>
<dbReference type="PROSITE" id="PS50102">
    <property type="entry name" value="RRM"/>
    <property type="match status" value="1"/>
</dbReference>
<dbReference type="InterPro" id="IPR012677">
    <property type="entry name" value="Nucleotide-bd_a/b_plait_sf"/>
</dbReference>
<evidence type="ECO:0000313" key="3">
    <source>
        <dbReference type="EMBL" id="OGK44642.1"/>
    </source>
</evidence>
<dbReference type="SUPFAM" id="SSF54928">
    <property type="entry name" value="RNA-binding domain, RBD"/>
    <property type="match status" value="1"/>
</dbReference>
<sequence length="94" mass="10744">MVKKIFVRKISLKTTEQKLFDHFSQAGRVISAIISKSLDPKTHAGSGYVLMASDKEMEEAISKLNNSLLDDSHIVVIEAHPLDQEKKPYYYKHR</sequence>
<name>A0A1F7IMW2_9BACT</name>
<dbReference type="CDD" id="cd00590">
    <property type="entry name" value="RRM_SF"/>
    <property type="match status" value="1"/>
</dbReference>
<feature type="domain" description="RRM" evidence="2">
    <location>
        <begin position="3"/>
        <end position="81"/>
    </location>
</feature>
<evidence type="ECO:0000313" key="4">
    <source>
        <dbReference type="Proteomes" id="UP000178040"/>
    </source>
</evidence>
<evidence type="ECO:0000259" key="2">
    <source>
        <dbReference type="PROSITE" id="PS50102"/>
    </source>
</evidence>
<evidence type="ECO:0000256" key="1">
    <source>
        <dbReference type="ARBA" id="ARBA00022884"/>
    </source>
</evidence>